<proteinExistence type="predicted"/>
<feature type="region of interest" description="Disordered" evidence="2">
    <location>
        <begin position="1"/>
        <end position="27"/>
    </location>
</feature>
<protein>
    <recommendedName>
        <fullName evidence="3">Peptidase S1 domain-containing protein</fullName>
    </recommendedName>
</protein>
<dbReference type="Gene3D" id="2.40.10.10">
    <property type="entry name" value="Trypsin-like serine proteases"/>
    <property type="match status" value="2"/>
</dbReference>
<dbReference type="InterPro" id="IPR050966">
    <property type="entry name" value="Glutamyl_endopeptidase"/>
</dbReference>
<dbReference type="SUPFAM" id="SSF50494">
    <property type="entry name" value="Trypsin-like serine proteases"/>
    <property type="match status" value="1"/>
</dbReference>
<dbReference type="InterPro" id="IPR001254">
    <property type="entry name" value="Trypsin_dom"/>
</dbReference>
<evidence type="ECO:0000313" key="4">
    <source>
        <dbReference type="EMBL" id="GAA4620991.1"/>
    </source>
</evidence>
<evidence type="ECO:0000313" key="5">
    <source>
        <dbReference type="Proteomes" id="UP001501442"/>
    </source>
</evidence>
<dbReference type="PANTHER" id="PTHR15462:SF8">
    <property type="entry name" value="SERINE PROTEASE"/>
    <property type="match status" value="1"/>
</dbReference>
<gene>
    <name evidence="4" type="ORF">GCM10023196_007120</name>
</gene>
<keyword evidence="1" id="KW-0732">Signal</keyword>
<feature type="domain" description="Peptidase S1" evidence="3">
    <location>
        <begin position="34"/>
        <end position="199"/>
    </location>
</feature>
<keyword evidence="5" id="KW-1185">Reference proteome</keyword>
<evidence type="ECO:0000256" key="1">
    <source>
        <dbReference type="ARBA" id="ARBA00022729"/>
    </source>
</evidence>
<dbReference type="Pfam" id="PF00089">
    <property type="entry name" value="Trypsin"/>
    <property type="match status" value="1"/>
</dbReference>
<reference evidence="5" key="1">
    <citation type="journal article" date="2019" name="Int. J. Syst. Evol. Microbiol.">
        <title>The Global Catalogue of Microorganisms (GCM) 10K type strain sequencing project: providing services to taxonomists for standard genome sequencing and annotation.</title>
        <authorList>
            <consortium name="The Broad Institute Genomics Platform"/>
            <consortium name="The Broad Institute Genome Sequencing Center for Infectious Disease"/>
            <person name="Wu L."/>
            <person name="Ma J."/>
        </authorList>
    </citation>
    <scope>NUCLEOTIDE SEQUENCE [LARGE SCALE GENOMIC DNA]</scope>
    <source>
        <strain evidence="5">JCM 17939</strain>
    </source>
</reference>
<organism evidence="4 5">
    <name type="scientific">Actinoallomurus vinaceus</name>
    <dbReference type="NCBI Taxonomy" id="1080074"/>
    <lineage>
        <taxon>Bacteria</taxon>
        <taxon>Bacillati</taxon>
        <taxon>Actinomycetota</taxon>
        <taxon>Actinomycetes</taxon>
        <taxon>Streptosporangiales</taxon>
        <taxon>Thermomonosporaceae</taxon>
        <taxon>Actinoallomurus</taxon>
    </lineage>
</organism>
<comment type="caution">
    <text evidence="4">The sequence shown here is derived from an EMBL/GenBank/DDBJ whole genome shotgun (WGS) entry which is preliminary data.</text>
</comment>
<accession>A0ABP8U3P5</accession>
<evidence type="ECO:0000259" key="3">
    <source>
        <dbReference type="Pfam" id="PF00089"/>
    </source>
</evidence>
<dbReference type="EMBL" id="BAABHK010000001">
    <property type="protein sequence ID" value="GAA4620991.1"/>
    <property type="molecule type" value="Genomic_DNA"/>
</dbReference>
<dbReference type="InterPro" id="IPR009003">
    <property type="entry name" value="Peptidase_S1_PA"/>
</dbReference>
<sequence>MATATPVTNRNDETLLPAGPPSGTPSAKYSGGSKVIGALFYNNGSGKHYCTASIINAPKQNLLLTAAHCLYNPHNHKWNSNVAFVPGYSAGHRPRGVWPIWMMAVDKRWANNADADLDFGFAAVNGRIAHTIGYNTIWINEGFNRRVTVIGYPAKAHNPPDKPISCANTTFKQAKYQQGFDCKGFYGGTSGSPWMMNYNSHTQTGYVIGALGGYQEGGSVDWRSYAAVFDNDIIKLRKYANDCQPSHC</sequence>
<dbReference type="PANTHER" id="PTHR15462">
    <property type="entry name" value="SERINE PROTEASE"/>
    <property type="match status" value="1"/>
</dbReference>
<dbReference type="Proteomes" id="UP001501442">
    <property type="component" value="Unassembled WGS sequence"/>
</dbReference>
<name>A0ABP8U3P5_9ACTN</name>
<dbReference type="InterPro" id="IPR043504">
    <property type="entry name" value="Peptidase_S1_PA_chymotrypsin"/>
</dbReference>
<evidence type="ECO:0000256" key="2">
    <source>
        <dbReference type="SAM" id="MobiDB-lite"/>
    </source>
</evidence>